<evidence type="ECO:0000256" key="11">
    <source>
        <dbReference type="RuleBase" id="RU362068"/>
    </source>
</evidence>
<evidence type="ECO:0000256" key="8">
    <source>
        <dbReference type="ARBA" id="ARBA00023002"/>
    </source>
</evidence>
<evidence type="ECO:0000256" key="1">
    <source>
        <dbReference type="ARBA" id="ARBA00002919"/>
    </source>
</evidence>
<evidence type="ECO:0000256" key="2">
    <source>
        <dbReference type="ARBA" id="ARBA00004994"/>
    </source>
</evidence>
<evidence type="ECO:0000313" key="14">
    <source>
        <dbReference type="EMBL" id="MFC7442315.1"/>
    </source>
</evidence>
<comment type="catalytic activity">
    <reaction evidence="10 11">
        <text>(R)-pantoate + NADP(+) = 2-dehydropantoate + NADPH + H(+)</text>
        <dbReference type="Rhea" id="RHEA:16233"/>
        <dbReference type="ChEBI" id="CHEBI:11561"/>
        <dbReference type="ChEBI" id="CHEBI:15378"/>
        <dbReference type="ChEBI" id="CHEBI:15980"/>
        <dbReference type="ChEBI" id="CHEBI:57783"/>
        <dbReference type="ChEBI" id="CHEBI:58349"/>
        <dbReference type="EC" id="1.1.1.169"/>
    </reaction>
</comment>
<evidence type="ECO:0000256" key="4">
    <source>
        <dbReference type="ARBA" id="ARBA00013014"/>
    </source>
</evidence>
<sequence length="306" mass="33793">MKTSIIGGGALGLLWSARLAIAGFPVTLVTRTRAQASLINEAGIILRSLSGEERAVQVQACSAQTVTAGKTDWLFVMVKQMDLPEAVSLIPALAHPGTQVLFWQNGWGHGEVISGLSAIADTYLAVTTEGALRQEANRVVHTGDGETWVGPYPERRQTVPPLLRPFFQLSEKIAWDQGILVRIWEKLAVNCVINPLTALEEKRNGEMAHPRYEKVKQAIIEELVCVAKAEGIRLDPMALREKAERVIQFTARNQSSMLQDMKRGRKTEIDYINGVVVKLGAKWRFPTPINAELVQRIHAKEAQIGC</sequence>
<name>A0ABW2RMJ6_9BACL</name>
<dbReference type="EC" id="1.1.1.169" evidence="4 11"/>
<dbReference type="InterPro" id="IPR013752">
    <property type="entry name" value="KPA_reductase"/>
</dbReference>
<dbReference type="SUPFAM" id="SSF51735">
    <property type="entry name" value="NAD(P)-binding Rossmann-fold domains"/>
    <property type="match status" value="1"/>
</dbReference>
<comment type="similarity">
    <text evidence="3 11">Belongs to the ketopantoate reductase family.</text>
</comment>
<feature type="domain" description="Ketopantoate reductase N-terminal" evidence="12">
    <location>
        <begin position="5"/>
        <end position="153"/>
    </location>
</feature>
<dbReference type="Gene3D" id="3.40.50.720">
    <property type="entry name" value="NAD(P)-binding Rossmann-like Domain"/>
    <property type="match status" value="1"/>
</dbReference>
<accession>A0ABW2RMJ6</accession>
<dbReference type="RefSeq" id="WP_379866122.1">
    <property type="nucleotide sequence ID" value="NZ_JBHTBW010000047.1"/>
</dbReference>
<protein>
    <recommendedName>
        <fullName evidence="5 11">2-dehydropantoate 2-reductase</fullName>
        <ecNumber evidence="4 11">1.1.1.169</ecNumber>
    </recommendedName>
    <alternativeName>
        <fullName evidence="9 11">Ketopantoate reductase</fullName>
    </alternativeName>
</protein>
<dbReference type="InterPro" id="IPR013328">
    <property type="entry name" value="6PGD_dom2"/>
</dbReference>
<dbReference type="InterPro" id="IPR008927">
    <property type="entry name" value="6-PGluconate_DH-like_C_sf"/>
</dbReference>
<evidence type="ECO:0000256" key="5">
    <source>
        <dbReference type="ARBA" id="ARBA00019465"/>
    </source>
</evidence>
<evidence type="ECO:0000313" key="15">
    <source>
        <dbReference type="Proteomes" id="UP001596500"/>
    </source>
</evidence>
<dbReference type="InterPro" id="IPR050838">
    <property type="entry name" value="Ketopantoate_reductase"/>
</dbReference>
<dbReference type="Pfam" id="PF08546">
    <property type="entry name" value="ApbA_C"/>
    <property type="match status" value="1"/>
</dbReference>
<dbReference type="InterPro" id="IPR036291">
    <property type="entry name" value="NAD(P)-bd_dom_sf"/>
</dbReference>
<dbReference type="PANTHER" id="PTHR43765:SF2">
    <property type="entry name" value="2-DEHYDROPANTOATE 2-REDUCTASE"/>
    <property type="match status" value="1"/>
</dbReference>
<organism evidence="14 15">
    <name type="scientific">Laceyella putida</name>
    <dbReference type="NCBI Taxonomy" id="110101"/>
    <lineage>
        <taxon>Bacteria</taxon>
        <taxon>Bacillati</taxon>
        <taxon>Bacillota</taxon>
        <taxon>Bacilli</taxon>
        <taxon>Bacillales</taxon>
        <taxon>Thermoactinomycetaceae</taxon>
        <taxon>Laceyella</taxon>
    </lineage>
</organism>
<dbReference type="InterPro" id="IPR013332">
    <property type="entry name" value="KPR_N"/>
</dbReference>
<comment type="pathway">
    <text evidence="2 11">Cofactor biosynthesis; (R)-pantothenate biosynthesis; (R)-pantoate from 3-methyl-2-oxobutanoate: step 2/2.</text>
</comment>
<feature type="domain" description="Ketopantoate reductase C-terminal" evidence="13">
    <location>
        <begin position="182"/>
        <end position="301"/>
    </location>
</feature>
<gene>
    <name evidence="14" type="ORF">ACFQNG_14605</name>
</gene>
<comment type="function">
    <text evidence="1 11">Catalyzes the NADPH-dependent reduction of ketopantoate into pantoic acid.</text>
</comment>
<comment type="caution">
    <text evidence="14">The sequence shown here is derived from an EMBL/GenBank/DDBJ whole genome shotgun (WGS) entry which is preliminary data.</text>
</comment>
<evidence type="ECO:0000256" key="10">
    <source>
        <dbReference type="ARBA" id="ARBA00048793"/>
    </source>
</evidence>
<keyword evidence="15" id="KW-1185">Reference proteome</keyword>
<evidence type="ECO:0000259" key="13">
    <source>
        <dbReference type="Pfam" id="PF08546"/>
    </source>
</evidence>
<keyword evidence="7 11" id="KW-0521">NADP</keyword>
<dbReference type="EMBL" id="JBHTBW010000047">
    <property type="protein sequence ID" value="MFC7442315.1"/>
    <property type="molecule type" value="Genomic_DNA"/>
</dbReference>
<evidence type="ECO:0000259" key="12">
    <source>
        <dbReference type="Pfam" id="PF02558"/>
    </source>
</evidence>
<evidence type="ECO:0000256" key="6">
    <source>
        <dbReference type="ARBA" id="ARBA00022655"/>
    </source>
</evidence>
<keyword evidence="6 11" id="KW-0566">Pantothenate biosynthesis</keyword>
<dbReference type="NCBIfam" id="TIGR00745">
    <property type="entry name" value="apbA_panE"/>
    <property type="match status" value="1"/>
</dbReference>
<keyword evidence="8 11" id="KW-0560">Oxidoreductase</keyword>
<dbReference type="PANTHER" id="PTHR43765">
    <property type="entry name" value="2-DEHYDROPANTOATE 2-REDUCTASE-RELATED"/>
    <property type="match status" value="1"/>
</dbReference>
<dbReference type="Gene3D" id="1.10.1040.10">
    <property type="entry name" value="N-(1-d-carboxylethyl)-l-norvaline Dehydrogenase, domain 2"/>
    <property type="match status" value="1"/>
</dbReference>
<reference evidence="15" key="1">
    <citation type="journal article" date="2019" name="Int. J. Syst. Evol. Microbiol.">
        <title>The Global Catalogue of Microorganisms (GCM) 10K type strain sequencing project: providing services to taxonomists for standard genome sequencing and annotation.</title>
        <authorList>
            <consortium name="The Broad Institute Genomics Platform"/>
            <consortium name="The Broad Institute Genome Sequencing Center for Infectious Disease"/>
            <person name="Wu L."/>
            <person name="Ma J."/>
        </authorList>
    </citation>
    <scope>NUCLEOTIDE SEQUENCE [LARGE SCALE GENOMIC DNA]</scope>
    <source>
        <strain evidence="15">CGMCC 1.12942</strain>
    </source>
</reference>
<dbReference type="Pfam" id="PF02558">
    <property type="entry name" value="ApbA"/>
    <property type="match status" value="1"/>
</dbReference>
<proteinExistence type="inferred from homology"/>
<dbReference type="InterPro" id="IPR003710">
    <property type="entry name" value="ApbA"/>
</dbReference>
<dbReference type="Proteomes" id="UP001596500">
    <property type="component" value="Unassembled WGS sequence"/>
</dbReference>
<evidence type="ECO:0000256" key="7">
    <source>
        <dbReference type="ARBA" id="ARBA00022857"/>
    </source>
</evidence>
<evidence type="ECO:0000256" key="9">
    <source>
        <dbReference type="ARBA" id="ARBA00032024"/>
    </source>
</evidence>
<dbReference type="SUPFAM" id="SSF48179">
    <property type="entry name" value="6-phosphogluconate dehydrogenase C-terminal domain-like"/>
    <property type="match status" value="1"/>
</dbReference>
<evidence type="ECO:0000256" key="3">
    <source>
        <dbReference type="ARBA" id="ARBA00007870"/>
    </source>
</evidence>